<feature type="domain" description="Pseudouridine synthase I TruA alpha/beta" evidence="8">
    <location>
        <begin position="145"/>
        <end position="246"/>
    </location>
</feature>
<proteinExistence type="inferred from homology"/>
<accession>A0A926CYB4</accession>
<evidence type="ECO:0000256" key="2">
    <source>
        <dbReference type="ARBA" id="ARBA00022694"/>
    </source>
</evidence>
<reference evidence="9" key="1">
    <citation type="submission" date="2020-08" db="EMBL/GenBank/DDBJ databases">
        <title>Genome public.</title>
        <authorList>
            <person name="Liu C."/>
            <person name="Sun Q."/>
        </authorList>
    </citation>
    <scope>NUCLEOTIDE SEQUENCE</scope>
    <source>
        <strain evidence="9">NSJ-44</strain>
    </source>
</reference>
<dbReference type="InterPro" id="IPR020094">
    <property type="entry name" value="TruA/RsuA/RluB/E/F_N"/>
</dbReference>
<keyword evidence="10" id="KW-1185">Reference proteome</keyword>
<dbReference type="HAMAP" id="MF_00171">
    <property type="entry name" value="TruA"/>
    <property type="match status" value="1"/>
</dbReference>
<dbReference type="PIRSF" id="PIRSF001430">
    <property type="entry name" value="tRNA_psdUrid_synth"/>
    <property type="match status" value="1"/>
</dbReference>
<dbReference type="InterPro" id="IPR020103">
    <property type="entry name" value="PsdUridine_synth_cat_dom_sf"/>
</dbReference>
<comment type="function">
    <text evidence="4">Formation of pseudouridine at positions 38, 39 and 40 in the anticodon stem and loop of transfer RNAs.</text>
</comment>
<protein>
    <recommendedName>
        <fullName evidence="4">tRNA pseudouridine synthase A</fullName>
        <ecNumber evidence="4">5.4.99.12</ecNumber>
    </recommendedName>
    <alternativeName>
        <fullName evidence="4">tRNA pseudouridine(38-40) synthase</fullName>
    </alternativeName>
    <alternativeName>
        <fullName evidence="4">tRNA pseudouridylate synthase I</fullName>
    </alternativeName>
    <alternativeName>
        <fullName evidence="4">tRNA-uridine isomerase I</fullName>
    </alternativeName>
</protein>
<dbReference type="PANTHER" id="PTHR11142:SF0">
    <property type="entry name" value="TRNA PSEUDOURIDINE SYNTHASE-LIKE 1"/>
    <property type="match status" value="1"/>
</dbReference>
<evidence type="ECO:0000256" key="3">
    <source>
        <dbReference type="ARBA" id="ARBA00023235"/>
    </source>
</evidence>
<keyword evidence="2 4" id="KW-0819">tRNA processing</keyword>
<evidence type="ECO:0000259" key="8">
    <source>
        <dbReference type="Pfam" id="PF01416"/>
    </source>
</evidence>
<feature type="active site" description="Nucleophile" evidence="4 5">
    <location>
        <position position="53"/>
    </location>
</feature>
<dbReference type="RefSeq" id="WP_249284028.1">
    <property type="nucleotide sequence ID" value="NZ_JACRSO010000001.1"/>
</dbReference>
<comment type="caution">
    <text evidence="4">Lacks conserved residue(s) required for the propagation of feature annotation.</text>
</comment>
<dbReference type="SUPFAM" id="SSF55120">
    <property type="entry name" value="Pseudouridine synthase"/>
    <property type="match status" value="1"/>
</dbReference>
<feature type="domain" description="Pseudouridine synthase I TruA alpha/beta" evidence="8">
    <location>
        <begin position="9"/>
        <end position="104"/>
    </location>
</feature>
<dbReference type="InterPro" id="IPR020095">
    <property type="entry name" value="PsdUridine_synth_TruA_C"/>
</dbReference>
<dbReference type="Gene3D" id="3.30.70.580">
    <property type="entry name" value="Pseudouridine synthase I, catalytic domain, N-terminal subdomain"/>
    <property type="match status" value="1"/>
</dbReference>
<feature type="binding site" evidence="4 6">
    <location>
        <position position="111"/>
    </location>
    <ligand>
        <name>substrate</name>
    </ligand>
</feature>
<evidence type="ECO:0000256" key="7">
    <source>
        <dbReference type="RuleBase" id="RU003792"/>
    </source>
</evidence>
<dbReference type="Pfam" id="PF01416">
    <property type="entry name" value="PseudoU_synth_1"/>
    <property type="match status" value="2"/>
</dbReference>
<comment type="caution">
    <text evidence="9">The sequence shown here is derived from an EMBL/GenBank/DDBJ whole genome shotgun (WGS) entry which is preliminary data.</text>
</comment>
<evidence type="ECO:0000256" key="5">
    <source>
        <dbReference type="PIRSR" id="PIRSR001430-1"/>
    </source>
</evidence>
<dbReference type="PANTHER" id="PTHR11142">
    <property type="entry name" value="PSEUDOURIDYLATE SYNTHASE"/>
    <property type="match status" value="1"/>
</dbReference>
<name>A0A926CYB4_9FIRM</name>
<dbReference type="InterPro" id="IPR020097">
    <property type="entry name" value="PsdUridine_synth_TruA_a/b_dom"/>
</dbReference>
<organism evidence="9 10">
    <name type="scientific">Luoshenia tenuis</name>
    <dbReference type="NCBI Taxonomy" id="2763654"/>
    <lineage>
        <taxon>Bacteria</taxon>
        <taxon>Bacillati</taxon>
        <taxon>Bacillota</taxon>
        <taxon>Clostridia</taxon>
        <taxon>Christensenellales</taxon>
        <taxon>Christensenellaceae</taxon>
        <taxon>Luoshenia</taxon>
    </lineage>
</organism>
<dbReference type="GO" id="GO:0160147">
    <property type="term" value="F:tRNA pseudouridine(38-40) synthase activity"/>
    <property type="evidence" value="ECO:0007669"/>
    <property type="project" value="UniProtKB-EC"/>
</dbReference>
<dbReference type="EC" id="5.4.99.12" evidence="4"/>
<comment type="catalytic activity">
    <reaction evidence="4 7">
        <text>uridine(38/39/40) in tRNA = pseudouridine(38/39/40) in tRNA</text>
        <dbReference type="Rhea" id="RHEA:22376"/>
        <dbReference type="Rhea" id="RHEA-COMP:10085"/>
        <dbReference type="Rhea" id="RHEA-COMP:10087"/>
        <dbReference type="ChEBI" id="CHEBI:65314"/>
        <dbReference type="ChEBI" id="CHEBI:65315"/>
        <dbReference type="EC" id="5.4.99.12"/>
    </reaction>
</comment>
<evidence type="ECO:0000256" key="4">
    <source>
        <dbReference type="HAMAP-Rule" id="MF_00171"/>
    </source>
</evidence>
<dbReference type="AlphaFoldDB" id="A0A926CYB4"/>
<comment type="subunit">
    <text evidence="4">Homodimer.</text>
</comment>
<dbReference type="EMBL" id="JACRSO010000001">
    <property type="protein sequence ID" value="MBC8527956.1"/>
    <property type="molecule type" value="Genomic_DNA"/>
</dbReference>
<keyword evidence="3 4" id="KW-0413">Isomerase</keyword>
<dbReference type="InterPro" id="IPR001406">
    <property type="entry name" value="PsdUridine_synth_TruA"/>
</dbReference>
<sequence length="248" mass="27982">MRNIKLTLAFDGSRYRGWQRLGDDANTIQGRLEAVLGRMTGEKIALTGCGRTDAGVHALRYVANFNTHSDLPVADMLNYCYHYLPEDIVVQAVEEVPQDFHARFHVRAKTYLYRIDNRPRHDVFARRYSWHLPDPLDVESMRLSAQPLLGRHDFQSFTRAKPGKKSTVRTLSAVEIVRCDDGLITLSFTGDGFLWHMARILTGTLVEAGYGRFSPEQVCSALEAKQRAQAGPLAPAKGLFLADVIYRD</sequence>
<dbReference type="Gene3D" id="3.30.70.660">
    <property type="entry name" value="Pseudouridine synthase I, catalytic domain, C-terminal subdomain"/>
    <property type="match status" value="1"/>
</dbReference>
<dbReference type="GO" id="GO:0003723">
    <property type="term" value="F:RNA binding"/>
    <property type="evidence" value="ECO:0007669"/>
    <property type="project" value="InterPro"/>
</dbReference>
<evidence type="ECO:0000256" key="6">
    <source>
        <dbReference type="PIRSR" id="PIRSR001430-2"/>
    </source>
</evidence>
<evidence type="ECO:0000313" key="10">
    <source>
        <dbReference type="Proteomes" id="UP000654279"/>
    </source>
</evidence>
<dbReference type="Proteomes" id="UP000654279">
    <property type="component" value="Unassembled WGS sequence"/>
</dbReference>
<evidence type="ECO:0000313" key="9">
    <source>
        <dbReference type="EMBL" id="MBC8527956.1"/>
    </source>
</evidence>
<dbReference type="GO" id="GO:0031119">
    <property type="term" value="P:tRNA pseudouridine synthesis"/>
    <property type="evidence" value="ECO:0007669"/>
    <property type="project" value="UniProtKB-UniRule"/>
</dbReference>
<dbReference type="NCBIfam" id="TIGR00071">
    <property type="entry name" value="hisT_truA"/>
    <property type="match status" value="1"/>
</dbReference>
<gene>
    <name evidence="4 9" type="primary">truA</name>
    <name evidence="9" type="ORF">H8699_00700</name>
</gene>
<comment type="similarity">
    <text evidence="1 4 7">Belongs to the tRNA pseudouridine synthase TruA family.</text>
</comment>
<dbReference type="CDD" id="cd02570">
    <property type="entry name" value="PseudoU_synth_EcTruA"/>
    <property type="match status" value="1"/>
</dbReference>
<evidence type="ECO:0000256" key="1">
    <source>
        <dbReference type="ARBA" id="ARBA00009375"/>
    </source>
</evidence>
<dbReference type="FunFam" id="3.30.70.580:FF:000001">
    <property type="entry name" value="tRNA pseudouridine synthase A"/>
    <property type="match status" value="1"/>
</dbReference>